<evidence type="ECO:0000313" key="2">
    <source>
        <dbReference type="EMBL" id="GAA0595195.1"/>
    </source>
</evidence>
<comment type="caution">
    <text evidence="2">The sequence shown here is derived from an EMBL/GenBank/DDBJ whole genome shotgun (WGS) entry which is preliminary data.</text>
</comment>
<gene>
    <name evidence="2" type="ORF">GCM10009001_09150</name>
</gene>
<evidence type="ECO:0000259" key="1">
    <source>
        <dbReference type="Pfam" id="PF03413"/>
    </source>
</evidence>
<accession>A0ABN1FPL6</accession>
<name>A0ABN1FPL6_9BACI</name>
<proteinExistence type="predicted"/>
<dbReference type="Gene3D" id="3.10.450.40">
    <property type="match status" value="1"/>
</dbReference>
<protein>
    <recommendedName>
        <fullName evidence="1">PepSY domain-containing protein</fullName>
    </recommendedName>
</protein>
<feature type="domain" description="PepSY" evidence="1">
    <location>
        <begin position="5"/>
        <end position="64"/>
    </location>
</feature>
<keyword evidence="3" id="KW-1185">Reference proteome</keyword>
<sequence length="69" mass="8000">MFRQKLSVQQAQDIALQRVPGQIFHVDMDLEHGVFVYEIFILTSENRVYEVEVNGSTGNIIKVELEDFD</sequence>
<organism evidence="2 3">
    <name type="scientific">Virgibacillus siamensis</name>
    <dbReference type="NCBI Taxonomy" id="480071"/>
    <lineage>
        <taxon>Bacteria</taxon>
        <taxon>Bacillati</taxon>
        <taxon>Bacillota</taxon>
        <taxon>Bacilli</taxon>
        <taxon>Bacillales</taxon>
        <taxon>Bacillaceae</taxon>
        <taxon>Virgibacillus</taxon>
    </lineage>
</organism>
<dbReference type="Proteomes" id="UP001500866">
    <property type="component" value="Unassembled WGS sequence"/>
</dbReference>
<reference evidence="2 3" key="1">
    <citation type="journal article" date="2019" name="Int. J. Syst. Evol. Microbiol.">
        <title>The Global Catalogue of Microorganisms (GCM) 10K type strain sequencing project: providing services to taxonomists for standard genome sequencing and annotation.</title>
        <authorList>
            <consortium name="The Broad Institute Genomics Platform"/>
            <consortium name="The Broad Institute Genome Sequencing Center for Infectious Disease"/>
            <person name="Wu L."/>
            <person name="Ma J."/>
        </authorList>
    </citation>
    <scope>NUCLEOTIDE SEQUENCE [LARGE SCALE GENOMIC DNA]</scope>
    <source>
        <strain evidence="2 3">JCM 15395</strain>
    </source>
</reference>
<dbReference type="Pfam" id="PF03413">
    <property type="entry name" value="PepSY"/>
    <property type="match status" value="1"/>
</dbReference>
<dbReference type="EMBL" id="BAAADS010000006">
    <property type="protein sequence ID" value="GAA0595195.1"/>
    <property type="molecule type" value="Genomic_DNA"/>
</dbReference>
<dbReference type="RefSeq" id="WP_343810701.1">
    <property type="nucleotide sequence ID" value="NZ_BAAADS010000006.1"/>
</dbReference>
<dbReference type="InterPro" id="IPR025711">
    <property type="entry name" value="PepSY"/>
</dbReference>
<evidence type="ECO:0000313" key="3">
    <source>
        <dbReference type="Proteomes" id="UP001500866"/>
    </source>
</evidence>